<dbReference type="InterPro" id="IPR014710">
    <property type="entry name" value="RmlC-like_jellyroll"/>
</dbReference>
<dbReference type="Proteomes" id="UP000254280">
    <property type="component" value="Unassembled WGS sequence"/>
</dbReference>
<gene>
    <name evidence="2" type="ORF">NCTC10699_00207</name>
</gene>
<feature type="domain" description="Cupin type-2" evidence="1">
    <location>
        <begin position="33"/>
        <end position="85"/>
    </location>
</feature>
<proteinExistence type="predicted"/>
<reference evidence="2 3" key="1">
    <citation type="submission" date="2018-06" db="EMBL/GenBank/DDBJ databases">
        <authorList>
            <consortium name="Pathogen Informatics"/>
            <person name="Doyle S."/>
        </authorList>
    </citation>
    <scope>NUCLEOTIDE SEQUENCE [LARGE SCALE GENOMIC DNA]</scope>
    <source>
        <strain evidence="2 3">NCTC10699</strain>
    </source>
</reference>
<protein>
    <submittedName>
        <fullName evidence="2">Predicted mannose-6-phosphate isomerase</fullName>
    </submittedName>
</protein>
<name>A0A379B1X7_9PAST</name>
<evidence type="ECO:0000259" key="1">
    <source>
        <dbReference type="Pfam" id="PF07883"/>
    </source>
</evidence>
<keyword evidence="3" id="KW-1185">Reference proteome</keyword>
<dbReference type="InterPro" id="IPR013096">
    <property type="entry name" value="Cupin_2"/>
</dbReference>
<dbReference type="EMBL" id="UGSS01000002">
    <property type="protein sequence ID" value="SUB32624.1"/>
    <property type="molecule type" value="Genomic_DNA"/>
</dbReference>
<keyword evidence="2" id="KW-0413">Isomerase</keyword>
<dbReference type="GO" id="GO:0016853">
    <property type="term" value="F:isomerase activity"/>
    <property type="evidence" value="ECO:0007669"/>
    <property type="project" value="UniProtKB-KW"/>
</dbReference>
<evidence type="ECO:0000313" key="2">
    <source>
        <dbReference type="EMBL" id="SUB32624.1"/>
    </source>
</evidence>
<dbReference type="Gene3D" id="2.60.120.10">
    <property type="entry name" value="Jelly Rolls"/>
    <property type="match status" value="1"/>
</dbReference>
<organism evidence="2 3">
    <name type="scientific">[Pasteurella] mairii</name>
    <dbReference type="NCBI Taxonomy" id="757"/>
    <lineage>
        <taxon>Bacteria</taxon>
        <taxon>Pseudomonadati</taxon>
        <taxon>Pseudomonadota</taxon>
        <taxon>Gammaproteobacteria</taxon>
        <taxon>Pasteurellales</taxon>
        <taxon>Pasteurellaceae</taxon>
    </lineage>
</organism>
<dbReference type="Pfam" id="PF07883">
    <property type="entry name" value="Cupin_2"/>
    <property type="match status" value="1"/>
</dbReference>
<dbReference type="OrthoDB" id="9811153at2"/>
<dbReference type="InterPro" id="IPR011051">
    <property type="entry name" value="RmlC_Cupin_sf"/>
</dbReference>
<dbReference type="SUPFAM" id="SSF51182">
    <property type="entry name" value="RmlC-like cupins"/>
    <property type="match status" value="1"/>
</dbReference>
<dbReference type="AlphaFoldDB" id="A0A379B1X7"/>
<evidence type="ECO:0000313" key="3">
    <source>
        <dbReference type="Proteomes" id="UP000254280"/>
    </source>
</evidence>
<accession>A0A379B1X7</accession>
<sequence length="103" mass="12170">MNIQFKKIDAFKKYDFLISCLPLQGCVELQRDMPMKEHPWHRHENNETLIILDGKMEFYYEGHSRICFPGDVIFLPKNILHGSKALEEGCNYLIAFETLEHLK</sequence>